<dbReference type="PANTHER" id="PTHR23389:SF9">
    <property type="entry name" value="DNA LIGASE"/>
    <property type="match status" value="1"/>
</dbReference>
<dbReference type="Pfam" id="PF12826">
    <property type="entry name" value="HHH_2"/>
    <property type="match status" value="1"/>
</dbReference>
<dbReference type="GO" id="GO:0046872">
    <property type="term" value="F:metal ion binding"/>
    <property type="evidence" value="ECO:0007669"/>
    <property type="project" value="UniProtKB-KW"/>
</dbReference>
<protein>
    <recommendedName>
        <fullName evidence="3 14">DNA ligase</fullName>
        <ecNumber evidence="2 14">6.5.1.2</ecNumber>
    </recommendedName>
    <alternativeName>
        <fullName evidence="14">Polydeoxyribonucleotide synthase [NAD(+)]</fullName>
    </alternativeName>
</protein>
<keyword evidence="11 14" id="KW-0234">DNA repair</keyword>
<dbReference type="PROSITE" id="PS01055">
    <property type="entry name" value="DNA_LIGASE_N1"/>
    <property type="match status" value="1"/>
</dbReference>
<dbReference type="PANTHER" id="PTHR23389">
    <property type="entry name" value="CHROMOSOME TRANSMISSION FIDELITY FACTOR 18"/>
    <property type="match status" value="1"/>
</dbReference>
<comment type="catalytic activity">
    <reaction evidence="12 14 15">
        <text>NAD(+) + (deoxyribonucleotide)n-3'-hydroxyl + 5'-phospho-(deoxyribonucleotide)m = (deoxyribonucleotide)n+m + AMP + beta-nicotinamide D-nucleotide.</text>
        <dbReference type="EC" id="6.5.1.2"/>
    </reaction>
</comment>
<dbReference type="InterPro" id="IPR018239">
    <property type="entry name" value="DNA_ligase_AS"/>
</dbReference>
<dbReference type="GO" id="GO:0006281">
    <property type="term" value="P:DNA repair"/>
    <property type="evidence" value="ECO:0007669"/>
    <property type="project" value="UniProtKB-KW"/>
</dbReference>
<dbReference type="FunFam" id="3.30.470.30:FF:000001">
    <property type="entry name" value="DNA ligase"/>
    <property type="match status" value="1"/>
</dbReference>
<dbReference type="AlphaFoldDB" id="A0A2A4WZA9"/>
<dbReference type="InterPro" id="IPR001679">
    <property type="entry name" value="DNA_ligase"/>
</dbReference>
<dbReference type="SMART" id="SM00292">
    <property type="entry name" value="BRCT"/>
    <property type="match status" value="1"/>
</dbReference>
<sequence>MAVPEKILREVDTLRQQIEHHNRAYHAQDASEIPDADFDALLRRLEELETKYALFDEASPSQRVGGEAIAGFTQVRHEIAMLSLNKVFDEADLQSFESRLKKRLETESSIQYSCEPKVDGIAVSLLYRDGVLERAATRGDGVTGEDITHNVRTIGSIPLQLKRKKKNTVVEIRGEIFLDKDGFKKLNETSEKEGGKVFVNPRNTAAGAIRQLDPKKAAKIPLKMYCYSVGLVEGIVLPQTLSDIFTLIEKWGLPVNPDRSVENGIDACLKYCLALLARRHDLSYEIDGAVLKVDDIELQQRLGNNARSPRWAMAYKFPAEEKSTTVLDVEFQVGRTGTITPVARLEPVFVGGVTVSNTTLHNMDEIERLGLRIGDRVIVRRAGDVIPKVVKVIPHEGPKKIRRKSILIPETCPACDSVVEKDGDVLYRCSGGIICPAQRKESIKHFASRSAMDIEGLGNKLIELLVDKEIITSVADIYTLSLEQLASLERMGDKSAANIVAAIEKSKQTTLPRFLFALGIREVGEATALQLATHFGILESIIAADLDSLVQVSDVGPVMAEHIRIFFSNKDNVALLKELQGSGVTWPIIEPSHDDSAKPLLGETYVLTGTLEQMPRNEAKAKLIALGAKVAGSVSKNTSCVVAGPGAGSKLTKAEELGIKILDEGEFIVLLDDLIA</sequence>
<keyword evidence="10 14" id="KW-0520">NAD</keyword>
<feature type="domain" description="BRCT" evidence="16">
    <location>
        <begin position="595"/>
        <end position="676"/>
    </location>
</feature>
<gene>
    <name evidence="14 17" type="primary">ligA</name>
    <name evidence="17" type="ORF">COB20_13500</name>
</gene>
<dbReference type="CDD" id="cd00114">
    <property type="entry name" value="LIGANc"/>
    <property type="match status" value="1"/>
</dbReference>
<comment type="caution">
    <text evidence="17">The sequence shown here is derived from an EMBL/GenBank/DDBJ whole genome shotgun (WGS) entry which is preliminary data.</text>
</comment>
<dbReference type="GO" id="GO:0003677">
    <property type="term" value="F:DNA binding"/>
    <property type="evidence" value="ECO:0007669"/>
    <property type="project" value="InterPro"/>
</dbReference>
<feature type="binding site" evidence="14">
    <location>
        <begin position="35"/>
        <end position="39"/>
    </location>
    <ligand>
        <name>NAD(+)</name>
        <dbReference type="ChEBI" id="CHEBI:57540"/>
    </ligand>
</feature>
<dbReference type="InterPro" id="IPR003583">
    <property type="entry name" value="Hlx-hairpin-Hlx_DNA-bd_motif"/>
</dbReference>
<dbReference type="Pfam" id="PF14520">
    <property type="entry name" value="HHH_5"/>
    <property type="match status" value="1"/>
</dbReference>
<evidence type="ECO:0000256" key="15">
    <source>
        <dbReference type="RuleBase" id="RU000618"/>
    </source>
</evidence>
<dbReference type="Pfam" id="PF01653">
    <property type="entry name" value="DNA_ligase_aden"/>
    <property type="match status" value="1"/>
</dbReference>
<dbReference type="SUPFAM" id="SSF56091">
    <property type="entry name" value="DNA ligase/mRNA capping enzyme, catalytic domain"/>
    <property type="match status" value="1"/>
</dbReference>
<dbReference type="EMBL" id="NVUL01000081">
    <property type="protein sequence ID" value="PCI75165.1"/>
    <property type="molecule type" value="Genomic_DNA"/>
</dbReference>
<feature type="binding site" evidence="14">
    <location>
        <position position="429"/>
    </location>
    <ligand>
        <name>Zn(2+)</name>
        <dbReference type="ChEBI" id="CHEBI:29105"/>
    </ligand>
</feature>
<evidence type="ECO:0000259" key="16">
    <source>
        <dbReference type="PROSITE" id="PS50172"/>
    </source>
</evidence>
<dbReference type="Gene3D" id="2.40.50.140">
    <property type="entry name" value="Nucleic acid-binding proteins"/>
    <property type="match status" value="1"/>
</dbReference>
<dbReference type="Gene3D" id="1.10.150.20">
    <property type="entry name" value="5' to 3' exonuclease, C-terminal subdomain"/>
    <property type="match status" value="2"/>
</dbReference>
<dbReference type="InterPro" id="IPR036420">
    <property type="entry name" value="BRCT_dom_sf"/>
</dbReference>
<dbReference type="InterPro" id="IPR004149">
    <property type="entry name" value="Znf_DNAligase_C4"/>
</dbReference>
<feature type="binding site" evidence="14">
    <location>
        <begin position="83"/>
        <end position="84"/>
    </location>
    <ligand>
        <name>NAD(+)</name>
        <dbReference type="ChEBI" id="CHEBI:57540"/>
    </ligand>
</feature>
<comment type="cofactor">
    <cofactor evidence="14">
        <name>Mg(2+)</name>
        <dbReference type="ChEBI" id="CHEBI:18420"/>
    </cofactor>
    <cofactor evidence="14">
        <name>Mn(2+)</name>
        <dbReference type="ChEBI" id="CHEBI:29035"/>
    </cofactor>
</comment>
<evidence type="ECO:0000256" key="12">
    <source>
        <dbReference type="ARBA" id="ARBA00034005"/>
    </source>
</evidence>
<evidence type="ECO:0000256" key="5">
    <source>
        <dbReference type="ARBA" id="ARBA00022705"/>
    </source>
</evidence>
<evidence type="ECO:0000256" key="4">
    <source>
        <dbReference type="ARBA" id="ARBA00022598"/>
    </source>
</evidence>
<evidence type="ECO:0000256" key="3">
    <source>
        <dbReference type="ARBA" id="ARBA00013308"/>
    </source>
</evidence>
<evidence type="ECO:0000256" key="7">
    <source>
        <dbReference type="ARBA" id="ARBA00022763"/>
    </source>
</evidence>
<dbReference type="EC" id="6.5.1.2" evidence="2 14"/>
<dbReference type="Pfam" id="PF03120">
    <property type="entry name" value="OB_DNA_ligase"/>
    <property type="match status" value="1"/>
</dbReference>
<dbReference type="FunFam" id="1.10.150.20:FF:000006">
    <property type="entry name" value="DNA ligase"/>
    <property type="match status" value="1"/>
</dbReference>
<reference evidence="18" key="1">
    <citation type="submission" date="2017-08" db="EMBL/GenBank/DDBJ databases">
        <title>A dynamic microbial community with high functional redundancy inhabits the cold, oxic subseafloor aquifer.</title>
        <authorList>
            <person name="Tully B.J."/>
            <person name="Wheat C.G."/>
            <person name="Glazer B.T."/>
            <person name="Huber J.A."/>
        </authorList>
    </citation>
    <scope>NUCLEOTIDE SEQUENCE [LARGE SCALE GENOMIC DNA]</scope>
</reference>
<proteinExistence type="inferred from homology"/>
<keyword evidence="6 14" id="KW-0479">Metal-binding</keyword>
<feature type="active site" description="N6-AMP-lysine intermediate" evidence="14">
    <location>
        <position position="117"/>
    </location>
</feature>
<feature type="binding site" evidence="14">
    <location>
        <position position="292"/>
    </location>
    <ligand>
        <name>NAD(+)</name>
        <dbReference type="ChEBI" id="CHEBI:57540"/>
    </ligand>
</feature>
<feature type="binding site" evidence="14">
    <location>
        <position position="115"/>
    </location>
    <ligand>
        <name>NAD(+)</name>
        <dbReference type="ChEBI" id="CHEBI:57540"/>
    </ligand>
</feature>
<dbReference type="NCBIfam" id="NF005932">
    <property type="entry name" value="PRK07956.1"/>
    <property type="match status" value="1"/>
</dbReference>
<name>A0A2A4WZA9_9GAMM</name>
<dbReference type="SUPFAM" id="SSF47781">
    <property type="entry name" value="RuvA domain 2-like"/>
    <property type="match status" value="1"/>
</dbReference>
<feature type="binding site" evidence="14">
    <location>
        <position position="175"/>
    </location>
    <ligand>
        <name>NAD(+)</name>
        <dbReference type="ChEBI" id="CHEBI:57540"/>
    </ligand>
</feature>
<keyword evidence="4 14" id="KW-0436">Ligase</keyword>
<evidence type="ECO:0000256" key="13">
    <source>
        <dbReference type="ARBA" id="ARBA00060881"/>
    </source>
</evidence>
<feature type="binding site" evidence="14">
    <location>
        <position position="138"/>
    </location>
    <ligand>
        <name>NAD(+)</name>
        <dbReference type="ChEBI" id="CHEBI:57540"/>
    </ligand>
</feature>
<evidence type="ECO:0000313" key="17">
    <source>
        <dbReference type="EMBL" id="PCI75165.1"/>
    </source>
</evidence>
<dbReference type="PROSITE" id="PS01056">
    <property type="entry name" value="DNA_LIGASE_N2"/>
    <property type="match status" value="1"/>
</dbReference>
<dbReference type="Gene3D" id="1.10.287.610">
    <property type="entry name" value="Helix hairpin bin"/>
    <property type="match status" value="1"/>
</dbReference>
<keyword evidence="8 14" id="KW-0862">Zinc</keyword>
<accession>A0A2A4WZA9</accession>
<dbReference type="InterPro" id="IPR001357">
    <property type="entry name" value="BRCT_dom"/>
</dbReference>
<dbReference type="FunFam" id="2.40.50.140:FF:000012">
    <property type="entry name" value="DNA ligase"/>
    <property type="match status" value="1"/>
</dbReference>
<dbReference type="Pfam" id="PF03119">
    <property type="entry name" value="DNA_ligase_ZBD"/>
    <property type="match status" value="1"/>
</dbReference>
<dbReference type="InterPro" id="IPR012340">
    <property type="entry name" value="NA-bd_OB-fold"/>
</dbReference>
<dbReference type="Proteomes" id="UP000218767">
    <property type="component" value="Unassembled WGS sequence"/>
</dbReference>
<dbReference type="Gene3D" id="3.30.470.30">
    <property type="entry name" value="DNA ligase/mRNA capping enzyme"/>
    <property type="match status" value="1"/>
</dbReference>
<dbReference type="GO" id="GO:0006260">
    <property type="term" value="P:DNA replication"/>
    <property type="evidence" value="ECO:0007669"/>
    <property type="project" value="UniProtKB-KW"/>
</dbReference>
<feature type="binding site" evidence="14">
    <location>
        <position position="412"/>
    </location>
    <ligand>
        <name>Zn(2+)</name>
        <dbReference type="ChEBI" id="CHEBI:29105"/>
    </ligand>
</feature>
<organism evidence="17 18">
    <name type="scientific">SAR86 cluster bacterium</name>
    <dbReference type="NCBI Taxonomy" id="2030880"/>
    <lineage>
        <taxon>Bacteria</taxon>
        <taxon>Pseudomonadati</taxon>
        <taxon>Pseudomonadota</taxon>
        <taxon>Gammaproteobacteria</taxon>
        <taxon>SAR86 cluster</taxon>
    </lineage>
</organism>
<dbReference type="PROSITE" id="PS50172">
    <property type="entry name" value="BRCT"/>
    <property type="match status" value="1"/>
</dbReference>
<dbReference type="PIRSF" id="PIRSF001604">
    <property type="entry name" value="LigA"/>
    <property type="match status" value="1"/>
</dbReference>
<evidence type="ECO:0000256" key="14">
    <source>
        <dbReference type="HAMAP-Rule" id="MF_01588"/>
    </source>
</evidence>
<dbReference type="SMART" id="SM00532">
    <property type="entry name" value="LIGANc"/>
    <property type="match status" value="1"/>
</dbReference>
<dbReference type="InterPro" id="IPR004150">
    <property type="entry name" value="NAD_DNA_ligase_OB"/>
</dbReference>
<dbReference type="InterPro" id="IPR041663">
    <property type="entry name" value="DisA/LigA_HHH"/>
</dbReference>
<comment type="similarity">
    <text evidence="13 14">Belongs to the NAD-dependent DNA ligase family. LigA subfamily.</text>
</comment>
<evidence type="ECO:0000313" key="18">
    <source>
        <dbReference type="Proteomes" id="UP000218767"/>
    </source>
</evidence>
<dbReference type="FunFam" id="1.10.150.20:FF:000007">
    <property type="entry name" value="DNA ligase"/>
    <property type="match status" value="1"/>
</dbReference>
<dbReference type="GO" id="GO:0003911">
    <property type="term" value="F:DNA ligase (NAD+) activity"/>
    <property type="evidence" value="ECO:0007669"/>
    <property type="project" value="UniProtKB-UniRule"/>
</dbReference>
<dbReference type="Gene3D" id="3.40.50.10190">
    <property type="entry name" value="BRCT domain"/>
    <property type="match status" value="1"/>
</dbReference>
<dbReference type="SUPFAM" id="SSF50249">
    <property type="entry name" value="Nucleic acid-binding proteins"/>
    <property type="match status" value="1"/>
</dbReference>
<evidence type="ECO:0000256" key="6">
    <source>
        <dbReference type="ARBA" id="ARBA00022723"/>
    </source>
</evidence>
<feature type="binding site" evidence="14">
    <location>
        <position position="316"/>
    </location>
    <ligand>
        <name>NAD(+)</name>
        <dbReference type="ChEBI" id="CHEBI:57540"/>
    </ligand>
</feature>
<dbReference type="GO" id="GO:0005829">
    <property type="term" value="C:cytosol"/>
    <property type="evidence" value="ECO:0007669"/>
    <property type="project" value="TreeGrafter"/>
</dbReference>
<dbReference type="InterPro" id="IPR013840">
    <property type="entry name" value="DNAligase_N"/>
</dbReference>
<dbReference type="InterPro" id="IPR033136">
    <property type="entry name" value="DNA_ligase_CS"/>
</dbReference>
<evidence type="ECO:0000256" key="11">
    <source>
        <dbReference type="ARBA" id="ARBA00023204"/>
    </source>
</evidence>
<dbReference type="InterPro" id="IPR010994">
    <property type="entry name" value="RuvA_2-like"/>
</dbReference>
<feature type="binding site" evidence="14">
    <location>
        <position position="415"/>
    </location>
    <ligand>
        <name>Zn(2+)</name>
        <dbReference type="ChEBI" id="CHEBI:29105"/>
    </ligand>
</feature>
<dbReference type="HAMAP" id="MF_01588">
    <property type="entry name" value="DNA_ligase_A"/>
    <property type="match status" value="1"/>
</dbReference>
<dbReference type="Gene3D" id="6.20.10.30">
    <property type="match status" value="1"/>
</dbReference>
<keyword evidence="7 14" id="KW-0227">DNA damage</keyword>
<dbReference type="SMART" id="SM00278">
    <property type="entry name" value="HhH1"/>
    <property type="match status" value="4"/>
</dbReference>
<keyword evidence="5 14" id="KW-0235">DNA replication</keyword>
<dbReference type="SUPFAM" id="SSF52113">
    <property type="entry name" value="BRCT domain"/>
    <property type="match status" value="1"/>
</dbReference>
<keyword evidence="9 14" id="KW-0460">Magnesium</keyword>
<dbReference type="Pfam" id="PF00533">
    <property type="entry name" value="BRCT"/>
    <property type="match status" value="1"/>
</dbReference>
<evidence type="ECO:0000256" key="1">
    <source>
        <dbReference type="ARBA" id="ARBA00004067"/>
    </source>
</evidence>
<evidence type="ECO:0000256" key="8">
    <source>
        <dbReference type="ARBA" id="ARBA00022833"/>
    </source>
</evidence>
<evidence type="ECO:0000256" key="10">
    <source>
        <dbReference type="ARBA" id="ARBA00023027"/>
    </source>
</evidence>
<keyword evidence="14" id="KW-0464">Manganese</keyword>
<evidence type="ECO:0000256" key="9">
    <source>
        <dbReference type="ARBA" id="ARBA00022842"/>
    </source>
</evidence>
<dbReference type="InterPro" id="IPR013839">
    <property type="entry name" value="DNAligase_adenylation"/>
</dbReference>
<feature type="binding site" evidence="14">
    <location>
        <position position="435"/>
    </location>
    <ligand>
        <name>Zn(2+)</name>
        <dbReference type="ChEBI" id="CHEBI:29105"/>
    </ligand>
</feature>
<dbReference type="CDD" id="cd17748">
    <property type="entry name" value="BRCT_DNA_ligase_like"/>
    <property type="match status" value="1"/>
</dbReference>
<comment type="function">
    <text evidence="1 14">DNA ligase that catalyzes the formation of phosphodiester linkages between 5'-phosphoryl and 3'-hydroxyl groups in double-stranded DNA using NAD as a coenzyme and as the energy source for the reaction. It is essential for DNA replication and repair of damaged DNA.</text>
</comment>
<dbReference type="NCBIfam" id="TIGR00575">
    <property type="entry name" value="dnlj"/>
    <property type="match status" value="1"/>
</dbReference>
<evidence type="ECO:0000256" key="2">
    <source>
        <dbReference type="ARBA" id="ARBA00012722"/>
    </source>
</evidence>